<protein>
    <submittedName>
        <fullName evidence="1">Uncharacterized protein</fullName>
    </submittedName>
</protein>
<proteinExistence type="predicted"/>
<evidence type="ECO:0000313" key="1">
    <source>
        <dbReference type="EMBL" id="KXV61099.1"/>
    </source>
</evidence>
<sequence length="153" mass="17248">MGADCPFPVLKTAHPLLWLGCWSCIGPQNQPFPRLSILACPQPSVPENRLSNIRRRIGKQFYRICSLPLCESFETVSPFPALFWVARPYLVRQMLVKTGTDFWRLVENSADADERGTYQSEAADWTARCGIIGTGPLDQNPTHSARKCSVRPR</sequence>
<gene>
    <name evidence="1" type="ORF">AD948_02980</name>
</gene>
<name>A0A149U743_9PROT</name>
<evidence type="ECO:0000313" key="2">
    <source>
        <dbReference type="Proteomes" id="UP000075360"/>
    </source>
</evidence>
<organism evidence="1 2">
    <name type="scientific">Acetobacter senegalensis</name>
    <dbReference type="NCBI Taxonomy" id="446692"/>
    <lineage>
        <taxon>Bacteria</taxon>
        <taxon>Pseudomonadati</taxon>
        <taxon>Pseudomonadota</taxon>
        <taxon>Alphaproteobacteria</taxon>
        <taxon>Acetobacterales</taxon>
        <taxon>Acetobacteraceae</taxon>
        <taxon>Acetobacter</taxon>
    </lineage>
</organism>
<dbReference type="EMBL" id="LHZU01000097">
    <property type="protein sequence ID" value="KXV61099.1"/>
    <property type="molecule type" value="Genomic_DNA"/>
</dbReference>
<accession>A0A149U743</accession>
<comment type="caution">
    <text evidence="1">The sequence shown here is derived from an EMBL/GenBank/DDBJ whole genome shotgun (WGS) entry which is preliminary data.</text>
</comment>
<dbReference type="Proteomes" id="UP000075360">
    <property type="component" value="Unassembled WGS sequence"/>
</dbReference>
<dbReference type="AlphaFoldDB" id="A0A149U743"/>
<reference evidence="1 2" key="1">
    <citation type="submission" date="2015-06" db="EMBL/GenBank/DDBJ databases">
        <title>Improved classification and identification of acetic acid bacteria using matrix-assisted laser desorption/ionization time-of-flight mass spectrometry; Gluconobacter nephelii and Gluconobacter uchimurae are later heterotypic synonyms of Gluconobacter japonicus and Gluconobacter oxydans, respectively.</title>
        <authorList>
            <person name="Li L."/>
            <person name="Cleenwerck I."/>
            <person name="De Vuyst L."/>
            <person name="Vandamme P."/>
        </authorList>
    </citation>
    <scope>NUCLEOTIDE SEQUENCE [LARGE SCALE GENOMIC DNA]</scope>
    <source>
        <strain evidence="1 2">LMG 23690</strain>
    </source>
</reference>
<dbReference type="PATRIC" id="fig|446692.4.peg.2976"/>